<dbReference type="AlphaFoldDB" id="D3DXN6"/>
<gene>
    <name evidence="1" type="ordered locus">Rmet_6439</name>
</gene>
<protein>
    <submittedName>
        <fullName evidence="1">Uncharacterized protein</fullName>
    </submittedName>
</protein>
<dbReference type="KEGG" id="rme:Rmet_6439"/>
<reference evidence="2" key="1">
    <citation type="journal article" date="2010" name="PLoS ONE">
        <title>The complete genome sequence of Cupriavidus metallidurans strain CH34, a master survivalist in harsh and anthropogenic environments.</title>
        <authorList>
            <person name="Janssen P.J."/>
            <person name="Van Houdt R."/>
            <person name="Moors H."/>
            <person name="Monsieurs P."/>
            <person name="Morin N."/>
            <person name="Michaux A."/>
            <person name="Benotmane M.A."/>
            <person name="Leys N."/>
            <person name="Vallaeys T."/>
            <person name="Lapidus A."/>
            <person name="Monchy S."/>
            <person name="Medigue C."/>
            <person name="Taghavi S."/>
            <person name="McCorkle S."/>
            <person name="Dunn J."/>
            <person name="van der Lelie D."/>
            <person name="Mergeay M."/>
        </authorList>
    </citation>
    <scope>NUCLEOTIDE SEQUENCE [LARGE SCALE GENOMIC DNA]</scope>
    <source>
        <strain evidence="2">ATCC 43123 / DSM 2839 / NBRC 102507 / CH34</strain>
    </source>
</reference>
<organism evidence="1 2">
    <name type="scientific">Cupriavidus metallidurans (strain ATCC 43123 / DSM 2839 / NBRC 102507 / CH34)</name>
    <name type="common">Ralstonia metallidurans</name>
    <dbReference type="NCBI Taxonomy" id="266264"/>
    <lineage>
        <taxon>Bacteria</taxon>
        <taxon>Pseudomonadati</taxon>
        <taxon>Pseudomonadota</taxon>
        <taxon>Betaproteobacteria</taxon>
        <taxon>Burkholderiales</taxon>
        <taxon>Burkholderiaceae</taxon>
        <taxon>Cupriavidus</taxon>
    </lineage>
</organism>
<accession>D3DXN6</accession>
<keyword evidence="2" id="KW-1185">Reference proteome</keyword>
<name>D3DXN6_CUPMC</name>
<proteinExistence type="predicted"/>
<dbReference type="HOGENOM" id="CLU_3102964_0_0_4"/>
<evidence type="ECO:0000313" key="2">
    <source>
        <dbReference type="Proteomes" id="UP000002429"/>
    </source>
</evidence>
<dbReference type="EMBL" id="CP000352">
    <property type="protein sequence ID" value="ADC45056.1"/>
    <property type="molecule type" value="Genomic_DNA"/>
</dbReference>
<dbReference type="Proteomes" id="UP000002429">
    <property type="component" value="Chromosome"/>
</dbReference>
<sequence length="51" mass="5448">MRQGVAQAAGASDADRWLQVNPLRARMFADLSEVLRAYVVDKAPADEGGAC</sequence>
<evidence type="ECO:0000313" key="1">
    <source>
        <dbReference type="EMBL" id="ADC45056.1"/>
    </source>
</evidence>